<reference evidence="6" key="1">
    <citation type="submission" date="2018-05" db="EMBL/GenBank/DDBJ databases">
        <authorList>
            <person name="Lanie J.A."/>
            <person name="Ng W.-L."/>
            <person name="Kazmierczak K.M."/>
            <person name="Andrzejewski T.M."/>
            <person name="Davidsen T.M."/>
            <person name="Wayne K.J."/>
            <person name="Tettelin H."/>
            <person name="Glass J.I."/>
            <person name="Rusch D."/>
            <person name="Podicherti R."/>
            <person name="Tsui H.-C.T."/>
            <person name="Winkler M.E."/>
        </authorList>
    </citation>
    <scope>NUCLEOTIDE SEQUENCE</scope>
</reference>
<dbReference type="SUPFAM" id="SSF52540">
    <property type="entry name" value="P-loop containing nucleoside triphosphate hydrolases"/>
    <property type="match status" value="1"/>
</dbReference>
<keyword evidence="2" id="KW-0378">Hydrolase</keyword>
<dbReference type="Gene3D" id="3.40.50.300">
    <property type="entry name" value="P-loop containing nucleotide triphosphate hydrolases"/>
    <property type="match status" value="1"/>
</dbReference>
<dbReference type="GO" id="GO:0005829">
    <property type="term" value="C:cytosol"/>
    <property type="evidence" value="ECO:0007669"/>
    <property type="project" value="TreeGrafter"/>
</dbReference>
<dbReference type="PROSITE" id="PS51198">
    <property type="entry name" value="UVRD_HELICASE_ATP_BIND"/>
    <property type="match status" value="1"/>
</dbReference>
<evidence type="ECO:0000256" key="4">
    <source>
        <dbReference type="ARBA" id="ARBA00022840"/>
    </source>
</evidence>
<keyword evidence="4" id="KW-0067">ATP-binding</keyword>
<evidence type="ECO:0000313" key="6">
    <source>
        <dbReference type="EMBL" id="SVE09363.1"/>
    </source>
</evidence>
<keyword evidence="1" id="KW-0547">Nucleotide-binding</keyword>
<dbReference type="GO" id="GO:0005524">
    <property type="term" value="F:ATP binding"/>
    <property type="evidence" value="ECO:0007669"/>
    <property type="project" value="UniProtKB-KW"/>
</dbReference>
<dbReference type="GO" id="GO:0043138">
    <property type="term" value="F:3'-5' DNA helicase activity"/>
    <property type="evidence" value="ECO:0007669"/>
    <property type="project" value="TreeGrafter"/>
</dbReference>
<evidence type="ECO:0000256" key="3">
    <source>
        <dbReference type="ARBA" id="ARBA00022806"/>
    </source>
</evidence>
<proteinExistence type="predicted"/>
<dbReference type="EMBL" id="UINC01193648">
    <property type="protein sequence ID" value="SVE09363.1"/>
    <property type="molecule type" value="Genomic_DNA"/>
</dbReference>
<dbReference type="InterPro" id="IPR027417">
    <property type="entry name" value="P-loop_NTPase"/>
</dbReference>
<gene>
    <name evidence="6" type="ORF">METZ01_LOCUS462217</name>
</gene>
<dbReference type="InterPro" id="IPR014016">
    <property type="entry name" value="UvrD-like_ATP-bd"/>
</dbReference>
<evidence type="ECO:0000256" key="1">
    <source>
        <dbReference type="ARBA" id="ARBA00022741"/>
    </source>
</evidence>
<name>A0A383AP43_9ZZZZ</name>
<protein>
    <recommendedName>
        <fullName evidence="5">UvrD-like helicase ATP-binding domain-containing protein</fullName>
    </recommendedName>
</protein>
<dbReference type="Pfam" id="PF00580">
    <property type="entry name" value="UvrD-helicase"/>
    <property type="match status" value="1"/>
</dbReference>
<dbReference type="PANTHER" id="PTHR11070:SF2">
    <property type="entry name" value="ATP-DEPENDENT DNA HELICASE SRS2"/>
    <property type="match status" value="1"/>
</dbReference>
<feature type="domain" description="UvrD-like helicase ATP-binding" evidence="5">
    <location>
        <begin position="8"/>
        <end position="238"/>
    </location>
</feature>
<dbReference type="GO" id="GO:0016787">
    <property type="term" value="F:hydrolase activity"/>
    <property type="evidence" value="ECO:0007669"/>
    <property type="project" value="UniProtKB-KW"/>
</dbReference>
<feature type="non-terminal residue" evidence="6">
    <location>
        <position position="238"/>
    </location>
</feature>
<evidence type="ECO:0000256" key="2">
    <source>
        <dbReference type="ARBA" id="ARBA00022801"/>
    </source>
</evidence>
<evidence type="ECO:0000259" key="5">
    <source>
        <dbReference type="PROSITE" id="PS51198"/>
    </source>
</evidence>
<dbReference type="GO" id="GO:0033202">
    <property type="term" value="C:DNA helicase complex"/>
    <property type="evidence" value="ECO:0007669"/>
    <property type="project" value="TreeGrafter"/>
</dbReference>
<dbReference type="InterPro" id="IPR000212">
    <property type="entry name" value="DNA_helicase_UvrD/REP"/>
</dbReference>
<accession>A0A383AP43</accession>
<dbReference type="PANTHER" id="PTHR11070">
    <property type="entry name" value="UVRD / RECB / PCRA DNA HELICASE FAMILY MEMBER"/>
    <property type="match status" value="1"/>
</dbReference>
<organism evidence="6">
    <name type="scientific">marine metagenome</name>
    <dbReference type="NCBI Taxonomy" id="408172"/>
    <lineage>
        <taxon>unclassified sequences</taxon>
        <taxon>metagenomes</taxon>
        <taxon>ecological metagenomes</taxon>
    </lineage>
</organism>
<sequence length="238" mass="25947">MPNNLELLSDDIEARKGALDISRSFIVQAPAGSGKTELLIQRYLALLSTVDHPEEVLAITFTTKATFEMQHRVIMALRRAHQGFVAETDHERQTLKLALQVIKQDEAKGWHLIKSPGRMRIATVDAFGAGIARLLPMTSGLGGIGITITEPDADTLYENAAAATLDHLSREGAGGEAIECILRHLDNDTGLYIRYLAQMLASREQWLGITGSGIGDEETAATARSELEKNIESAISRQ</sequence>
<dbReference type="GO" id="GO:0000725">
    <property type="term" value="P:recombinational repair"/>
    <property type="evidence" value="ECO:0007669"/>
    <property type="project" value="TreeGrafter"/>
</dbReference>
<dbReference type="GO" id="GO:0003677">
    <property type="term" value="F:DNA binding"/>
    <property type="evidence" value="ECO:0007669"/>
    <property type="project" value="InterPro"/>
</dbReference>
<keyword evidence="3" id="KW-0347">Helicase</keyword>
<dbReference type="AlphaFoldDB" id="A0A383AP43"/>